<gene>
    <name evidence="1" type="ORF">METZ01_LOCUS297711</name>
</gene>
<proteinExistence type="predicted"/>
<organism evidence="1">
    <name type="scientific">marine metagenome</name>
    <dbReference type="NCBI Taxonomy" id="408172"/>
    <lineage>
        <taxon>unclassified sequences</taxon>
        <taxon>metagenomes</taxon>
        <taxon>ecological metagenomes</taxon>
    </lineage>
</organism>
<protein>
    <submittedName>
        <fullName evidence="1">Uncharacterized protein</fullName>
    </submittedName>
</protein>
<feature type="non-terminal residue" evidence="1">
    <location>
        <position position="119"/>
    </location>
</feature>
<name>A0A382MAX1_9ZZZZ</name>
<dbReference type="EMBL" id="UINC01091806">
    <property type="protein sequence ID" value="SVC44857.1"/>
    <property type="molecule type" value="Genomic_DNA"/>
</dbReference>
<dbReference type="AlphaFoldDB" id="A0A382MAX1"/>
<reference evidence="1" key="1">
    <citation type="submission" date="2018-05" db="EMBL/GenBank/DDBJ databases">
        <authorList>
            <person name="Lanie J.A."/>
            <person name="Ng W.-L."/>
            <person name="Kazmierczak K.M."/>
            <person name="Andrzejewski T.M."/>
            <person name="Davidsen T.M."/>
            <person name="Wayne K.J."/>
            <person name="Tettelin H."/>
            <person name="Glass J.I."/>
            <person name="Rusch D."/>
            <person name="Podicherti R."/>
            <person name="Tsui H.-C.T."/>
            <person name="Winkler M.E."/>
        </authorList>
    </citation>
    <scope>NUCLEOTIDE SEQUENCE</scope>
</reference>
<dbReference type="Gene3D" id="3.40.50.300">
    <property type="entry name" value="P-loop containing nucleotide triphosphate hydrolases"/>
    <property type="match status" value="1"/>
</dbReference>
<evidence type="ECO:0000313" key="1">
    <source>
        <dbReference type="EMBL" id="SVC44857.1"/>
    </source>
</evidence>
<sequence>VKIAKALHDEFGGEPMIAQWDESLPKGFDPGDDDEALTETKKALKNATPYKPINEVIQPPKFREGVFVVMTDIEASNTTPKPIEWIVERVLPKEQNAILAGTTGSKKSYYAMQLGMCVA</sequence>
<feature type="non-terminal residue" evidence="1">
    <location>
        <position position="1"/>
    </location>
</feature>
<dbReference type="InterPro" id="IPR027417">
    <property type="entry name" value="P-loop_NTPase"/>
</dbReference>
<accession>A0A382MAX1</accession>
<dbReference type="Pfam" id="PF13481">
    <property type="entry name" value="AAA_25"/>
    <property type="match status" value="1"/>
</dbReference>